<name>A0ABQ5GJ67_9ASTR</name>
<reference evidence="2" key="2">
    <citation type="submission" date="2022-01" db="EMBL/GenBank/DDBJ databases">
        <authorList>
            <person name="Yamashiro T."/>
            <person name="Shiraishi A."/>
            <person name="Satake H."/>
            <person name="Nakayama K."/>
        </authorList>
    </citation>
    <scope>NUCLEOTIDE SEQUENCE</scope>
</reference>
<sequence>MYSHQNHLTCLFSLSERLKADNTIRVNRLVTVEVKGGCGCDQLALVDDFTPVEDNIGLLETRFDVDAVFEIVCPKDVTGSMNLTLLSLYGESLEAREILDYVNDHLECLFLLWHSGFQFNIGRADLDSLQQNGTIFIIALQQLVVFLWILDFA</sequence>
<keyword evidence="1" id="KW-0812">Transmembrane</keyword>
<comment type="caution">
    <text evidence="2">The sequence shown here is derived from an EMBL/GenBank/DDBJ whole genome shotgun (WGS) entry which is preliminary data.</text>
</comment>
<gene>
    <name evidence="2" type="ORF">Tco_1041657</name>
</gene>
<keyword evidence="3" id="KW-1185">Reference proteome</keyword>
<dbReference type="EMBL" id="BQNB010018484">
    <property type="protein sequence ID" value="GJT74932.1"/>
    <property type="molecule type" value="Genomic_DNA"/>
</dbReference>
<evidence type="ECO:0000313" key="2">
    <source>
        <dbReference type="EMBL" id="GJT74932.1"/>
    </source>
</evidence>
<evidence type="ECO:0000313" key="3">
    <source>
        <dbReference type="Proteomes" id="UP001151760"/>
    </source>
</evidence>
<accession>A0ABQ5GJ67</accession>
<organism evidence="2 3">
    <name type="scientific">Tanacetum coccineum</name>
    <dbReference type="NCBI Taxonomy" id="301880"/>
    <lineage>
        <taxon>Eukaryota</taxon>
        <taxon>Viridiplantae</taxon>
        <taxon>Streptophyta</taxon>
        <taxon>Embryophyta</taxon>
        <taxon>Tracheophyta</taxon>
        <taxon>Spermatophyta</taxon>
        <taxon>Magnoliopsida</taxon>
        <taxon>eudicotyledons</taxon>
        <taxon>Gunneridae</taxon>
        <taxon>Pentapetalae</taxon>
        <taxon>asterids</taxon>
        <taxon>campanulids</taxon>
        <taxon>Asterales</taxon>
        <taxon>Asteraceae</taxon>
        <taxon>Asteroideae</taxon>
        <taxon>Anthemideae</taxon>
        <taxon>Anthemidinae</taxon>
        <taxon>Tanacetum</taxon>
    </lineage>
</organism>
<protein>
    <submittedName>
        <fullName evidence="2">Uncharacterized protein</fullName>
    </submittedName>
</protein>
<evidence type="ECO:0000256" key="1">
    <source>
        <dbReference type="SAM" id="Phobius"/>
    </source>
</evidence>
<feature type="transmembrane region" description="Helical" evidence="1">
    <location>
        <begin position="133"/>
        <end position="150"/>
    </location>
</feature>
<keyword evidence="1" id="KW-0472">Membrane</keyword>
<dbReference type="Proteomes" id="UP001151760">
    <property type="component" value="Unassembled WGS sequence"/>
</dbReference>
<proteinExistence type="predicted"/>
<keyword evidence="1" id="KW-1133">Transmembrane helix</keyword>
<reference evidence="2" key="1">
    <citation type="journal article" date="2022" name="Int. J. Mol. Sci.">
        <title>Draft Genome of Tanacetum Coccineum: Genomic Comparison of Closely Related Tanacetum-Family Plants.</title>
        <authorList>
            <person name="Yamashiro T."/>
            <person name="Shiraishi A."/>
            <person name="Nakayama K."/>
            <person name="Satake H."/>
        </authorList>
    </citation>
    <scope>NUCLEOTIDE SEQUENCE</scope>
</reference>